<dbReference type="InterPro" id="IPR046328">
    <property type="entry name" value="ETS_fam"/>
</dbReference>
<organism evidence="7 8">
    <name type="scientific">Tropilaelaps mercedesae</name>
    <dbReference type="NCBI Taxonomy" id="418985"/>
    <lineage>
        <taxon>Eukaryota</taxon>
        <taxon>Metazoa</taxon>
        <taxon>Ecdysozoa</taxon>
        <taxon>Arthropoda</taxon>
        <taxon>Chelicerata</taxon>
        <taxon>Arachnida</taxon>
        <taxon>Acari</taxon>
        <taxon>Parasitiformes</taxon>
        <taxon>Mesostigmata</taxon>
        <taxon>Gamasina</taxon>
        <taxon>Dermanyssoidea</taxon>
        <taxon>Laelapidae</taxon>
        <taxon>Tropilaelaps</taxon>
    </lineage>
</organism>
<dbReference type="PROSITE" id="PS50061">
    <property type="entry name" value="ETS_DOMAIN_3"/>
    <property type="match status" value="1"/>
</dbReference>
<dbReference type="GO" id="GO:0000981">
    <property type="term" value="F:DNA-binding transcription factor activity, RNA polymerase II-specific"/>
    <property type="evidence" value="ECO:0007669"/>
    <property type="project" value="TreeGrafter"/>
</dbReference>
<proteinExistence type="inferred from homology"/>
<keyword evidence="3" id="KW-0539">Nucleus</keyword>
<gene>
    <name evidence="7" type="ORF">BIW11_05832</name>
</gene>
<evidence type="ECO:0000259" key="6">
    <source>
        <dbReference type="PROSITE" id="PS51433"/>
    </source>
</evidence>
<dbReference type="PRINTS" id="PR00454">
    <property type="entry name" value="ETSDOMAIN"/>
</dbReference>
<dbReference type="InterPro" id="IPR024668">
    <property type="entry name" value="GABP_asu_N"/>
</dbReference>
<dbReference type="GO" id="GO:0005634">
    <property type="term" value="C:nucleus"/>
    <property type="evidence" value="ECO:0007669"/>
    <property type="project" value="UniProtKB-SubCell"/>
</dbReference>
<dbReference type="Gene3D" id="1.10.150.50">
    <property type="entry name" value="Transcription Factor, Ets-1"/>
    <property type="match status" value="1"/>
</dbReference>
<dbReference type="Gene3D" id="1.10.10.10">
    <property type="entry name" value="Winged helix-like DNA-binding domain superfamily/Winged helix DNA-binding domain"/>
    <property type="match status" value="1"/>
</dbReference>
<dbReference type="PANTHER" id="PTHR11849:SF195">
    <property type="entry name" value="GA-BINDING PROTEIN ALPHA CHAIN"/>
    <property type="match status" value="1"/>
</dbReference>
<evidence type="ECO:0000313" key="7">
    <source>
        <dbReference type="EMBL" id="OQR79303.1"/>
    </source>
</evidence>
<dbReference type="PROSITE" id="PS00346">
    <property type="entry name" value="ETS_DOMAIN_2"/>
    <property type="match status" value="1"/>
</dbReference>
<dbReference type="OrthoDB" id="10067219at2759"/>
<dbReference type="PANTHER" id="PTHR11849">
    <property type="entry name" value="ETS"/>
    <property type="match status" value="1"/>
</dbReference>
<evidence type="ECO:0000313" key="8">
    <source>
        <dbReference type="Proteomes" id="UP000192247"/>
    </source>
</evidence>
<sequence>WLGEVKALEVNWSKTTMDDMLYPIADVSIPADALLPPGSGSVADESGEDGSGSGLNELTEGTETSILPQNMDITQPLTHLRQLLETRLGVNLRSYIFTLQDTQQLDPSRNLVDQCVQGEGMVQVNVEISHKRSVRKINIVDVLKPPDDATLDEHEEESEQQQQRPQRQRGDKSDRGGALTKQSSTDTGAHSSAASNKEEHVTKWILSPEFKLIMVREGIPSNPRMWRPAHTEAWFRWAARHFRLPEMSVNPHLWRISGRQLNEMTHDQFLEKVPYDPSDLMWTHIELMKKCKIVAIVHSSSEASVVPNTKKLGEFRKSSSQQTASSATRRAGGGSVPLMPSSRQSLELINNRGGSNGQVQLWQFLLELLTDKDAREYIVWSGEDGEFKLINPEMVAQLWGLRKNKPTMNYEKLSRALRYYYDGDMITKVQGKRFAYKFVVDLKQLIGYDAGELNRLVIQAEQKKIQINLGGAAGAVVNPGDSIAGAII</sequence>
<dbReference type="Pfam" id="PF11620">
    <property type="entry name" value="GABP-alpha"/>
    <property type="match status" value="1"/>
</dbReference>
<dbReference type="AlphaFoldDB" id="A0A1V9Y0T2"/>
<evidence type="ECO:0000256" key="3">
    <source>
        <dbReference type="RuleBase" id="RU004019"/>
    </source>
</evidence>
<dbReference type="GO" id="GO:0030154">
    <property type="term" value="P:cell differentiation"/>
    <property type="evidence" value="ECO:0007669"/>
    <property type="project" value="TreeGrafter"/>
</dbReference>
<evidence type="ECO:0000256" key="4">
    <source>
        <dbReference type="SAM" id="MobiDB-lite"/>
    </source>
</evidence>
<evidence type="ECO:0000256" key="1">
    <source>
        <dbReference type="ARBA" id="ARBA00005562"/>
    </source>
</evidence>
<dbReference type="FunFam" id="1.10.10.10:FF:000200">
    <property type="entry name" value="GA-binding protein alpha chain, putative"/>
    <property type="match status" value="1"/>
</dbReference>
<dbReference type="InParanoid" id="A0A1V9Y0T2"/>
<dbReference type="GO" id="GO:0043565">
    <property type="term" value="F:sequence-specific DNA binding"/>
    <property type="evidence" value="ECO:0007669"/>
    <property type="project" value="InterPro"/>
</dbReference>
<dbReference type="InterPro" id="IPR000418">
    <property type="entry name" value="Ets_dom"/>
</dbReference>
<dbReference type="FunFam" id="3.10.20.90:FF:000251">
    <property type="entry name" value="DNA-binding protein Ets97D"/>
    <property type="match status" value="1"/>
</dbReference>
<dbReference type="SUPFAM" id="SSF47769">
    <property type="entry name" value="SAM/Pointed domain"/>
    <property type="match status" value="1"/>
</dbReference>
<feature type="compositionally biased region" description="Low complexity" evidence="4">
    <location>
        <begin position="318"/>
        <end position="330"/>
    </location>
</feature>
<dbReference type="STRING" id="418985.A0A1V9Y0T2"/>
<dbReference type="SMART" id="SM00251">
    <property type="entry name" value="SAM_PNT"/>
    <property type="match status" value="1"/>
</dbReference>
<dbReference type="FunCoup" id="A0A1V9Y0T2">
    <property type="interactions" value="2088"/>
</dbReference>
<feature type="region of interest" description="Disordered" evidence="4">
    <location>
        <begin position="149"/>
        <end position="198"/>
    </location>
</feature>
<dbReference type="InterPro" id="IPR013761">
    <property type="entry name" value="SAM/pointed_sf"/>
</dbReference>
<dbReference type="PROSITE" id="PS00345">
    <property type="entry name" value="ETS_DOMAIN_1"/>
    <property type="match status" value="1"/>
</dbReference>
<feature type="domain" description="PNT" evidence="6">
    <location>
        <begin position="205"/>
        <end position="292"/>
    </location>
</feature>
<dbReference type="InterPro" id="IPR003118">
    <property type="entry name" value="Pointed_dom"/>
</dbReference>
<accession>A0A1V9Y0T2</accession>
<protein>
    <submittedName>
        <fullName evidence="7">DNA-binding protein Ets97D-like</fullName>
    </submittedName>
</protein>
<comment type="similarity">
    <text evidence="1 3">Belongs to the ETS family.</text>
</comment>
<keyword evidence="8" id="KW-1185">Reference proteome</keyword>
<dbReference type="EMBL" id="MNPL01001269">
    <property type="protein sequence ID" value="OQR79303.1"/>
    <property type="molecule type" value="Genomic_DNA"/>
</dbReference>
<evidence type="ECO:0000256" key="2">
    <source>
        <dbReference type="ARBA" id="ARBA00023125"/>
    </source>
</evidence>
<feature type="non-terminal residue" evidence="7">
    <location>
        <position position="1"/>
    </location>
</feature>
<dbReference type="SMART" id="SM00413">
    <property type="entry name" value="ETS"/>
    <property type="match status" value="1"/>
</dbReference>
<reference evidence="7 8" key="1">
    <citation type="journal article" date="2017" name="Gigascience">
        <title>Draft genome of the honey bee ectoparasitic mite, Tropilaelaps mercedesae, is shaped by the parasitic life history.</title>
        <authorList>
            <person name="Dong X."/>
            <person name="Armstrong S.D."/>
            <person name="Xia D."/>
            <person name="Makepeace B.L."/>
            <person name="Darby A.C."/>
            <person name="Kadowaki T."/>
        </authorList>
    </citation>
    <scope>NUCLEOTIDE SEQUENCE [LARGE SCALE GENOMIC DNA]</scope>
    <source>
        <strain evidence="7">Wuxi-XJTLU</strain>
    </source>
</reference>
<feature type="compositionally biased region" description="Acidic residues" evidence="4">
    <location>
        <begin position="149"/>
        <end position="159"/>
    </location>
</feature>
<feature type="compositionally biased region" description="Polar residues" evidence="4">
    <location>
        <begin position="180"/>
        <end position="195"/>
    </location>
</feature>
<dbReference type="InterPro" id="IPR036390">
    <property type="entry name" value="WH_DNA-bd_sf"/>
</dbReference>
<dbReference type="PROSITE" id="PS51433">
    <property type="entry name" value="PNT"/>
    <property type="match status" value="1"/>
</dbReference>
<comment type="caution">
    <text evidence="7">The sequence shown here is derived from an EMBL/GenBank/DDBJ whole genome shotgun (WGS) entry which is preliminary data.</text>
</comment>
<feature type="region of interest" description="Disordered" evidence="4">
    <location>
        <begin position="313"/>
        <end position="339"/>
    </location>
</feature>
<dbReference type="SUPFAM" id="SSF46785">
    <property type="entry name" value="Winged helix' DNA-binding domain"/>
    <property type="match status" value="1"/>
</dbReference>
<keyword evidence="2 3" id="KW-0238">DNA-binding</keyword>
<evidence type="ECO:0000259" key="5">
    <source>
        <dbReference type="PROSITE" id="PS50061"/>
    </source>
</evidence>
<dbReference type="Proteomes" id="UP000192247">
    <property type="component" value="Unassembled WGS sequence"/>
</dbReference>
<dbReference type="Pfam" id="PF02198">
    <property type="entry name" value="SAM_PNT"/>
    <property type="match status" value="1"/>
</dbReference>
<feature type="domain" description="ETS" evidence="5">
    <location>
        <begin position="359"/>
        <end position="439"/>
    </location>
</feature>
<name>A0A1V9Y0T2_9ACAR</name>
<comment type="subcellular location">
    <subcellularLocation>
        <location evidence="3">Nucleus</location>
    </subcellularLocation>
</comment>
<dbReference type="InterPro" id="IPR036388">
    <property type="entry name" value="WH-like_DNA-bd_sf"/>
</dbReference>
<dbReference type="Gene3D" id="3.10.20.90">
    <property type="entry name" value="Phosphatidylinositol 3-kinase Catalytic Subunit, Chain A, domain 1"/>
    <property type="match status" value="1"/>
</dbReference>
<feature type="region of interest" description="Disordered" evidence="4">
    <location>
        <begin position="36"/>
        <end position="59"/>
    </location>
</feature>
<dbReference type="Pfam" id="PF00178">
    <property type="entry name" value="Ets"/>
    <property type="match status" value="1"/>
</dbReference>